<comment type="caution">
    <text evidence="2">The sequence shown here is derived from an EMBL/GenBank/DDBJ whole genome shotgun (WGS) entry which is preliminary data.</text>
</comment>
<accession>A0AAV7LA76</accession>
<evidence type="ECO:0000313" key="3">
    <source>
        <dbReference type="Proteomes" id="UP001066276"/>
    </source>
</evidence>
<dbReference type="EMBL" id="JANPWB010000016">
    <property type="protein sequence ID" value="KAJ1084695.1"/>
    <property type="molecule type" value="Genomic_DNA"/>
</dbReference>
<organism evidence="2 3">
    <name type="scientific">Pleurodeles waltl</name>
    <name type="common">Iberian ribbed newt</name>
    <dbReference type="NCBI Taxonomy" id="8319"/>
    <lineage>
        <taxon>Eukaryota</taxon>
        <taxon>Metazoa</taxon>
        <taxon>Chordata</taxon>
        <taxon>Craniata</taxon>
        <taxon>Vertebrata</taxon>
        <taxon>Euteleostomi</taxon>
        <taxon>Amphibia</taxon>
        <taxon>Batrachia</taxon>
        <taxon>Caudata</taxon>
        <taxon>Salamandroidea</taxon>
        <taxon>Salamandridae</taxon>
        <taxon>Pleurodelinae</taxon>
        <taxon>Pleurodeles</taxon>
    </lineage>
</organism>
<evidence type="ECO:0000313" key="2">
    <source>
        <dbReference type="EMBL" id="KAJ1084695.1"/>
    </source>
</evidence>
<dbReference type="Proteomes" id="UP001066276">
    <property type="component" value="Chromosome 12"/>
</dbReference>
<feature type="compositionally biased region" description="Basic and acidic residues" evidence="1">
    <location>
        <begin position="1"/>
        <end position="20"/>
    </location>
</feature>
<reference evidence="2" key="1">
    <citation type="journal article" date="2022" name="bioRxiv">
        <title>Sequencing and chromosome-scale assembly of the giantPleurodeles waltlgenome.</title>
        <authorList>
            <person name="Brown T."/>
            <person name="Elewa A."/>
            <person name="Iarovenko S."/>
            <person name="Subramanian E."/>
            <person name="Araus A.J."/>
            <person name="Petzold A."/>
            <person name="Susuki M."/>
            <person name="Suzuki K.-i.T."/>
            <person name="Hayashi T."/>
            <person name="Toyoda A."/>
            <person name="Oliveira C."/>
            <person name="Osipova E."/>
            <person name="Leigh N.D."/>
            <person name="Simon A."/>
            <person name="Yun M.H."/>
        </authorList>
    </citation>
    <scope>NUCLEOTIDE SEQUENCE</scope>
    <source>
        <strain evidence="2">20211129_DDA</strain>
        <tissue evidence="2">Liver</tissue>
    </source>
</reference>
<protein>
    <submittedName>
        <fullName evidence="2">Uncharacterized protein</fullName>
    </submittedName>
</protein>
<proteinExistence type="predicted"/>
<name>A0AAV7LA76_PLEWA</name>
<evidence type="ECO:0000256" key="1">
    <source>
        <dbReference type="SAM" id="MobiDB-lite"/>
    </source>
</evidence>
<sequence length="69" mass="7808">MKLERPSLGRAERESERNSSDARPGCSGTTQGRQQDDAASAAEKTLRRRVKTRYRTGMPRLSDAHCEMR</sequence>
<feature type="region of interest" description="Disordered" evidence="1">
    <location>
        <begin position="1"/>
        <end position="69"/>
    </location>
</feature>
<dbReference type="AlphaFoldDB" id="A0AAV7LA76"/>
<keyword evidence="3" id="KW-1185">Reference proteome</keyword>
<gene>
    <name evidence="2" type="ORF">NDU88_004841</name>
</gene>